<name>A0AA40KIU0_9HYME</name>
<organism evidence="2 3">
    <name type="scientific">Melipona bicolor</name>
    <dbReference type="NCBI Taxonomy" id="60889"/>
    <lineage>
        <taxon>Eukaryota</taxon>
        <taxon>Metazoa</taxon>
        <taxon>Ecdysozoa</taxon>
        <taxon>Arthropoda</taxon>
        <taxon>Hexapoda</taxon>
        <taxon>Insecta</taxon>
        <taxon>Pterygota</taxon>
        <taxon>Neoptera</taxon>
        <taxon>Endopterygota</taxon>
        <taxon>Hymenoptera</taxon>
        <taxon>Apocrita</taxon>
        <taxon>Aculeata</taxon>
        <taxon>Apoidea</taxon>
        <taxon>Anthophila</taxon>
        <taxon>Apidae</taxon>
        <taxon>Melipona</taxon>
    </lineage>
</organism>
<sequence>MHEQWPPGGCTKALKHLGLKRAARTAAPFPQHLGLFLRRVKRAIGERKASEKATNEFLLVFLLAISNAEHPRAADAVTAVIRVKLFLTEERGQEEASRRGTNKAKRNATPSERTERGREDEEEGCARFFPATGGRKHADEAR</sequence>
<protein>
    <submittedName>
        <fullName evidence="2">Uncharacterized protein</fullName>
    </submittedName>
</protein>
<dbReference type="EMBL" id="JAHYIQ010000025">
    <property type="protein sequence ID" value="KAK1121811.1"/>
    <property type="molecule type" value="Genomic_DNA"/>
</dbReference>
<evidence type="ECO:0000256" key="1">
    <source>
        <dbReference type="SAM" id="MobiDB-lite"/>
    </source>
</evidence>
<accession>A0AA40KIU0</accession>
<evidence type="ECO:0000313" key="2">
    <source>
        <dbReference type="EMBL" id="KAK1121811.1"/>
    </source>
</evidence>
<evidence type="ECO:0000313" key="3">
    <source>
        <dbReference type="Proteomes" id="UP001177670"/>
    </source>
</evidence>
<feature type="region of interest" description="Disordered" evidence="1">
    <location>
        <begin position="91"/>
        <end position="142"/>
    </location>
</feature>
<gene>
    <name evidence="2" type="ORF">K0M31_010122</name>
</gene>
<proteinExistence type="predicted"/>
<dbReference type="Proteomes" id="UP001177670">
    <property type="component" value="Unassembled WGS sequence"/>
</dbReference>
<reference evidence="2" key="1">
    <citation type="submission" date="2021-10" db="EMBL/GenBank/DDBJ databases">
        <title>Melipona bicolor Genome sequencing and assembly.</title>
        <authorList>
            <person name="Araujo N.S."/>
            <person name="Arias M.C."/>
        </authorList>
    </citation>
    <scope>NUCLEOTIDE SEQUENCE</scope>
    <source>
        <strain evidence="2">USP_2M_L1-L4_2017</strain>
        <tissue evidence="2">Whole body</tissue>
    </source>
</reference>
<comment type="caution">
    <text evidence="2">The sequence shown here is derived from an EMBL/GenBank/DDBJ whole genome shotgun (WGS) entry which is preliminary data.</text>
</comment>
<dbReference type="AlphaFoldDB" id="A0AA40KIU0"/>
<keyword evidence="3" id="KW-1185">Reference proteome</keyword>